<organism evidence="2 3">
    <name type="scientific">Trichodelitschia bisporula</name>
    <dbReference type="NCBI Taxonomy" id="703511"/>
    <lineage>
        <taxon>Eukaryota</taxon>
        <taxon>Fungi</taxon>
        <taxon>Dikarya</taxon>
        <taxon>Ascomycota</taxon>
        <taxon>Pezizomycotina</taxon>
        <taxon>Dothideomycetes</taxon>
        <taxon>Dothideomycetes incertae sedis</taxon>
        <taxon>Phaeotrichales</taxon>
        <taxon>Phaeotrichaceae</taxon>
        <taxon>Trichodelitschia</taxon>
    </lineage>
</organism>
<name>A0A6G1HYI3_9PEZI</name>
<feature type="region of interest" description="Disordered" evidence="1">
    <location>
        <begin position="1"/>
        <end position="90"/>
    </location>
</feature>
<evidence type="ECO:0000256" key="1">
    <source>
        <dbReference type="SAM" id="MobiDB-lite"/>
    </source>
</evidence>
<gene>
    <name evidence="2" type="ORF">EJ06DRAFT_415361</name>
</gene>
<sequence length="161" mass="17387">MGPISQQPTSPTPYIKALYQRRRPPPPTSSADNRRVPHPRPQNPRATGPGQGNKGSERDWSPRAVPASQTDIPAPGGDNPMVTGGTRRGCTCSGVPKLTAVDLTAGTRCRDGVGVVVWARKWRERGERCGEPIPNAVAIESDCEKAGTFSRSVVFPCWKRC</sequence>
<dbReference type="Proteomes" id="UP000799640">
    <property type="component" value="Unassembled WGS sequence"/>
</dbReference>
<keyword evidence="3" id="KW-1185">Reference proteome</keyword>
<protein>
    <submittedName>
        <fullName evidence="2">Uncharacterized protein</fullName>
    </submittedName>
</protein>
<reference evidence="2" key="1">
    <citation type="journal article" date="2020" name="Stud. Mycol.">
        <title>101 Dothideomycetes genomes: a test case for predicting lifestyles and emergence of pathogens.</title>
        <authorList>
            <person name="Haridas S."/>
            <person name="Albert R."/>
            <person name="Binder M."/>
            <person name="Bloem J."/>
            <person name="Labutti K."/>
            <person name="Salamov A."/>
            <person name="Andreopoulos B."/>
            <person name="Baker S."/>
            <person name="Barry K."/>
            <person name="Bills G."/>
            <person name="Bluhm B."/>
            <person name="Cannon C."/>
            <person name="Castanera R."/>
            <person name="Culley D."/>
            <person name="Daum C."/>
            <person name="Ezra D."/>
            <person name="Gonzalez J."/>
            <person name="Henrissat B."/>
            <person name="Kuo A."/>
            <person name="Liang C."/>
            <person name="Lipzen A."/>
            <person name="Lutzoni F."/>
            <person name="Magnuson J."/>
            <person name="Mondo S."/>
            <person name="Nolan M."/>
            <person name="Ohm R."/>
            <person name="Pangilinan J."/>
            <person name="Park H.-J."/>
            <person name="Ramirez L."/>
            <person name="Alfaro M."/>
            <person name="Sun H."/>
            <person name="Tritt A."/>
            <person name="Yoshinaga Y."/>
            <person name="Zwiers L.-H."/>
            <person name="Turgeon B."/>
            <person name="Goodwin S."/>
            <person name="Spatafora J."/>
            <person name="Crous P."/>
            <person name="Grigoriev I."/>
        </authorList>
    </citation>
    <scope>NUCLEOTIDE SEQUENCE</scope>
    <source>
        <strain evidence="2">CBS 262.69</strain>
    </source>
</reference>
<dbReference type="EMBL" id="ML996694">
    <property type="protein sequence ID" value="KAF2400971.1"/>
    <property type="molecule type" value="Genomic_DNA"/>
</dbReference>
<proteinExistence type="predicted"/>
<accession>A0A6G1HYI3</accession>
<evidence type="ECO:0000313" key="2">
    <source>
        <dbReference type="EMBL" id="KAF2400971.1"/>
    </source>
</evidence>
<dbReference type="AlphaFoldDB" id="A0A6G1HYI3"/>
<evidence type="ECO:0000313" key="3">
    <source>
        <dbReference type="Proteomes" id="UP000799640"/>
    </source>
</evidence>